<dbReference type="HOGENOM" id="CLU_1200057_0_0_1"/>
<feature type="region of interest" description="Disordered" evidence="1">
    <location>
        <begin position="1"/>
        <end position="85"/>
    </location>
</feature>
<dbReference type="OrthoDB" id="10517912at2759"/>
<feature type="region of interest" description="Disordered" evidence="1">
    <location>
        <begin position="113"/>
        <end position="203"/>
    </location>
</feature>
<feature type="compositionally biased region" description="Polar residues" evidence="1">
    <location>
        <begin position="125"/>
        <end position="140"/>
    </location>
</feature>
<dbReference type="KEGG" id="mlr:MELLADRAFT_108046"/>
<dbReference type="RefSeq" id="XP_007411825.1">
    <property type="nucleotide sequence ID" value="XM_007411763.1"/>
</dbReference>
<organism evidence="3">
    <name type="scientific">Melampsora larici-populina (strain 98AG31 / pathotype 3-4-7)</name>
    <name type="common">Poplar leaf rust fungus</name>
    <dbReference type="NCBI Taxonomy" id="747676"/>
    <lineage>
        <taxon>Eukaryota</taxon>
        <taxon>Fungi</taxon>
        <taxon>Dikarya</taxon>
        <taxon>Basidiomycota</taxon>
        <taxon>Pucciniomycotina</taxon>
        <taxon>Pucciniomycetes</taxon>
        <taxon>Pucciniales</taxon>
        <taxon>Melampsoraceae</taxon>
        <taxon>Melampsora</taxon>
    </lineage>
</organism>
<dbReference type="VEuPathDB" id="FungiDB:MELLADRAFT_108046"/>
<dbReference type="Proteomes" id="UP000001072">
    <property type="component" value="Unassembled WGS sequence"/>
</dbReference>
<reference evidence="3" key="1">
    <citation type="journal article" date="2011" name="Proc. Natl. Acad. Sci. U.S.A.">
        <title>Obligate biotrophy features unraveled by the genomic analysis of rust fungi.</title>
        <authorList>
            <person name="Duplessis S."/>
            <person name="Cuomo C.A."/>
            <person name="Lin Y.-C."/>
            <person name="Aerts A."/>
            <person name="Tisserant E."/>
            <person name="Veneault-Fourrey C."/>
            <person name="Joly D.L."/>
            <person name="Hacquard S."/>
            <person name="Amselem J."/>
            <person name="Cantarel B.L."/>
            <person name="Chiu R."/>
            <person name="Coutinho P.M."/>
            <person name="Feau N."/>
            <person name="Field M."/>
            <person name="Frey P."/>
            <person name="Gelhaye E."/>
            <person name="Goldberg J."/>
            <person name="Grabherr M.G."/>
            <person name="Kodira C.D."/>
            <person name="Kohler A."/>
            <person name="Kuees U."/>
            <person name="Lindquist E.A."/>
            <person name="Lucas S.M."/>
            <person name="Mago R."/>
            <person name="Mauceli E."/>
            <person name="Morin E."/>
            <person name="Murat C."/>
            <person name="Pangilinan J.L."/>
            <person name="Park R."/>
            <person name="Pearson M."/>
            <person name="Quesneville H."/>
            <person name="Rouhier N."/>
            <person name="Sakthikumar S."/>
            <person name="Salamov A.A."/>
            <person name="Schmutz J."/>
            <person name="Selles B."/>
            <person name="Shapiro H."/>
            <person name="Tanguay P."/>
            <person name="Tuskan G.A."/>
            <person name="Henrissat B."/>
            <person name="Van de Peer Y."/>
            <person name="Rouze P."/>
            <person name="Ellis J.G."/>
            <person name="Dodds P.N."/>
            <person name="Schein J.E."/>
            <person name="Zhong S."/>
            <person name="Hamelin R.C."/>
            <person name="Grigoriev I.V."/>
            <person name="Szabo L.J."/>
            <person name="Martin F."/>
        </authorList>
    </citation>
    <scope>NUCLEOTIDE SEQUENCE [LARGE SCALE GENOMIC DNA]</scope>
    <source>
        <strain evidence="3">98AG31 / pathotype 3-4-7</strain>
    </source>
</reference>
<dbReference type="AlphaFoldDB" id="F4RRS7"/>
<evidence type="ECO:0000256" key="1">
    <source>
        <dbReference type="SAM" id="MobiDB-lite"/>
    </source>
</evidence>
<name>F4RRS7_MELLP</name>
<feature type="compositionally biased region" description="Acidic residues" evidence="1">
    <location>
        <begin position="13"/>
        <end position="22"/>
    </location>
</feature>
<gene>
    <name evidence="2" type="ORF">MELLADRAFT_108046</name>
</gene>
<protein>
    <submittedName>
        <fullName evidence="2">Uncharacterized protein</fullName>
    </submittedName>
</protein>
<accession>F4RRS7</accession>
<feature type="compositionally biased region" description="Basic and acidic residues" evidence="1">
    <location>
        <begin position="68"/>
        <end position="78"/>
    </location>
</feature>
<feature type="compositionally biased region" description="Basic and acidic residues" evidence="1">
    <location>
        <begin position="181"/>
        <end position="203"/>
    </location>
</feature>
<sequence>MPIGRPATPFPDMDSDRDDDEPQSQPSHPRPPSNVRNYLDNSGVLITGRIRRPNQTSMIPIPSPTDSSSRRPSKDIKPLTHHHHHKPEALVADLSSSNGKNLKRLSLILKGDPNEILKPSKKSIHPNTSVNSHRNNLDHPSTSSSTPGLSSSSSLTPTSGSSSTSNGLGKLQQEQLLHLSKLKEKQKEKKKDEDSNRKRAQELKTKICEDTFKDNRLYTLDRIKTFGIGYG</sequence>
<evidence type="ECO:0000313" key="3">
    <source>
        <dbReference type="Proteomes" id="UP000001072"/>
    </source>
</evidence>
<dbReference type="InParanoid" id="F4RRS7"/>
<proteinExistence type="predicted"/>
<evidence type="ECO:0000313" key="2">
    <source>
        <dbReference type="EMBL" id="EGG04734.1"/>
    </source>
</evidence>
<dbReference type="EMBL" id="GL883116">
    <property type="protein sequence ID" value="EGG04734.1"/>
    <property type="molecule type" value="Genomic_DNA"/>
</dbReference>
<feature type="compositionally biased region" description="Low complexity" evidence="1">
    <location>
        <begin position="56"/>
        <end position="67"/>
    </location>
</feature>
<feature type="compositionally biased region" description="Low complexity" evidence="1">
    <location>
        <begin position="141"/>
        <end position="179"/>
    </location>
</feature>
<dbReference type="GeneID" id="18923356"/>
<keyword evidence="3" id="KW-1185">Reference proteome</keyword>